<dbReference type="InterPro" id="IPR011006">
    <property type="entry name" value="CheY-like_superfamily"/>
</dbReference>
<organism evidence="3 4">
    <name type="scientific">Pedobacter westerhofensis</name>
    <dbReference type="NCBI Taxonomy" id="425512"/>
    <lineage>
        <taxon>Bacteria</taxon>
        <taxon>Pseudomonadati</taxon>
        <taxon>Bacteroidota</taxon>
        <taxon>Sphingobacteriia</taxon>
        <taxon>Sphingobacteriales</taxon>
        <taxon>Sphingobacteriaceae</taxon>
        <taxon>Pedobacter</taxon>
    </lineage>
</organism>
<sequence length="72" mass="8216">MNRFIHLLIVDDDSIRLFISAKLLVWVGTEVLLKTKSNGQGTLNYLQKLTDSTGQLPDIILIDINMPFRDGW</sequence>
<dbReference type="GO" id="GO:0000160">
    <property type="term" value="P:phosphorelay signal transduction system"/>
    <property type="evidence" value="ECO:0007669"/>
    <property type="project" value="InterPro"/>
</dbReference>
<dbReference type="Proteomes" id="UP000320300">
    <property type="component" value="Unassembled WGS sequence"/>
</dbReference>
<name>A0A521FUQ0_9SPHI</name>
<dbReference type="InterPro" id="IPR001789">
    <property type="entry name" value="Sig_transdc_resp-reg_receiver"/>
</dbReference>
<keyword evidence="1" id="KW-0597">Phosphoprotein</keyword>
<evidence type="ECO:0000313" key="3">
    <source>
        <dbReference type="EMBL" id="SMO99919.1"/>
    </source>
</evidence>
<proteinExistence type="predicted"/>
<protein>
    <submittedName>
        <fullName evidence="3">Response regulator receiver domain-containing protein</fullName>
    </submittedName>
</protein>
<reference evidence="3 4" key="1">
    <citation type="submission" date="2017-05" db="EMBL/GenBank/DDBJ databases">
        <authorList>
            <person name="Varghese N."/>
            <person name="Submissions S."/>
        </authorList>
    </citation>
    <scope>NUCLEOTIDE SEQUENCE [LARGE SCALE GENOMIC DNA]</scope>
    <source>
        <strain evidence="3 4">DSM 19036</strain>
    </source>
</reference>
<dbReference type="Gene3D" id="3.40.50.2300">
    <property type="match status" value="1"/>
</dbReference>
<evidence type="ECO:0000259" key="2">
    <source>
        <dbReference type="PROSITE" id="PS50110"/>
    </source>
</evidence>
<gene>
    <name evidence="3" type="ORF">SAMN06265348_1293</name>
</gene>
<feature type="modified residue" description="4-aspartylphosphate" evidence="1">
    <location>
        <position position="63"/>
    </location>
</feature>
<evidence type="ECO:0000256" key="1">
    <source>
        <dbReference type="PROSITE-ProRule" id="PRU00169"/>
    </source>
</evidence>
<evidence type="ECO:0000313" key="4">
    <source>
        <dbReference type="Proteomes" id="UP000320300"/>
    </source>
</evidence>
<keyword evidence="4" id="KW-1185">Reference proteome</keyword>
<dbReference type="SUPFAM" id="SSF52172">
    <property type="entry name" value="CheY-like"/>
    <property type="match status" value="1"/>
</dbReference>
<feature type="domain" description="Response regulatory" evidence="2">
    <location>
        <begin position="6"/>
        <end position="72"/>
    </location>
</feature>
<accession>A0A521FUQ0</accession>
<dbReference type="EMBL" id="FXTN01000029">
    <property type="protein sequence ID" value="SMO99919.1"/>
    <property type="molecule type" value="Genomic_DNA"/>
</dbReference>
<dbReference type="PROSITE" id="PS50110">
    <property type="entry name" value="RESPONSE_REGULATORY"/>
    <property type="match status" value="1"/>
</dbReference>
<dbReference type="AlphaFoldDB" id="A0A521FUQ0"/>